<sequence>MTRTQPRRQYSFIAKVLAAAALIGMADLLLYGRSPGAAIGAFAIAWAGALALVRPVVRRRLASRISLAGAASFAVIVFDDPSFLGSCLFWMAIASATLLPQHRFNDAISWGGRLIRHAIIGIASPLRDLNRLTIVGRQSDRASVRAVLALLALPVVGGGVFLALFANANPLISDAFRAIRFPGLWSAVAHLAFWLAMSLIIWPNFRPRNTVSSRRSMVAGIAPSAPDLPLATLKLSLLTFNVIFAVQNGLDLAFLWSGAALPSGVTLADYAHSGAYLLIVTALLAGAFVLVASRPGSLGSESTMVRRLLVAWIAQNLLLVASSALRTLDYIDAYSLTRLRIAALAWMALVGIGLVLIGWRMLRGGSARWLINANAVTAGVVLTASSIVDYGAVAAAWNIRHARTAADLDLCYLHGLGSSSLLPLMELERRAQGPVLRDQAAFIRSRIMADLSRDQSDWHSWTWRNARRLTAARRVIGSAPRQPSAAPHGRTCAGAVNMR</sequence>
<accession>A0A7W9ETX6</accession>
<feature type="region of interest" description="Disordered" evidence="1">
    <location>
        <begin position="477"/>
        <end position="499"/>
    </location>
</feature>
<evidence type="ECO:0000313" key="4">
    <source>
        <dbReference type="Proteomes" id="UP000546200"/>
    </source>
</evidence>
<dbReference type="AlphaFoldDB" id="A0A7W9ETX6"/>
<feature type="transmembrane region" description="Helical" evidence="2">
    <location>
        <begin position="304"/>
        <end position="325"/>
    </location>
</feature>
<evidence type="ECO:0008006" key="5">
    <source>
        <dbReference type="Google" id="ProtNLM"/>
    </source>
</evidence>
<keyword evidence="2" id="KW-0812">Transmembrane</keyword>
<feature type="transmembrane region" description="Helical" evidence="2">
    <location>
        <begin position="185"/>
        <end position="205"/>
    </location>
</feature>
<feature type="transmembrane region" description="Helical" evidence="2">
    <location>
        <begin position="238"/>
        <end position="261"/>
    </location>
</feature>
<comment type="caution">
    <text evidence="3">The sequence shown here is derived from an EMBL/GenBank/DDBJ whole genome shotgun (WGS) entry which is preliminary data.</text>
</comment>
<gene>
    <name evidence="3" type="ORF">FHS94_001396</name>
</gene>
<feature type="transmembrane region" description="Helical" evidence="2">
    <location>
        <begin position="337"/>
        <end position="359"/>
    </location>
</feature>
<protein>
    <recommendedName>
        <fullName evidence="5">DUF4173 domain-containing protein</fullName>
    </recommendedName>
</protein>
<dbReference type="EMBL" id="JACIJK010000004">
    <property type="protein sequence ID" value="MBB5714560.1"/>
    <property type="molecule type" value="Genomic_DNA"/>
</dbReference>
<evidence type="ECO:0000313" key="3">
    <source>
        <dbReference type="EMBL" id="MBB5714560.1"/>
    </source>
</evidence>
<name>A0A7W9ETX6_9SPHN</name>
<dbReference type="Pfam" id="PF13687">
    <property type="entry name" value="DUF4153"/>
    <property type="match status" value="1"/>
</dbReference>
<keyword evidence="2" id="KW-1133">Transmembrane helix</keyword>
<proteinExistence type="predicted"/>
<keyword evidence="4" id="KW-1185">Reference proteome</keyword>
<evidence type="ECO:0000256" key="2">
    <source>
        <dbReference type="SAM" id="Phobius"/>
    </source>
</evidence>
<feature type="transmembrane region" description="Helical" evidence="2">
    <location>
        <begin position="273"/>
        <end position="292"/>
    </location>
</feature>
<organism evidence="3 4">
    <name type="scientific">Sphingomonas aerophila</name>
    <dbReference type="NCBI Taxonomy" id="1344948"/>
    <lineage>
        <taxon>Bacteria</taxon>
        <taxon>Pseudomonadati</taxon>
        <taxon>Pseudomonadota</taxon>
        <taxon>Alphaproteobacteria</taxon>
        <taxon>Sphingomonadales</taxon>
        <taxon>Sphingomonadaceae</taxon>
        <taxon>Sphingomonas</taxon>
    </lineage>
</organism>
<dbReference type="Proteomes" id="UP000546200">
    <property type="component" value="Unassembled WGS sequence"/>
</dbReference>
<feature type="transmembrane region" description="Helical" evidence="2">
    <location>
        <begin position="146"/>
        <end position="165"/>
    </location>
</feature>
<dbReference type="RefSeq" id="WP_184056019.1">
    <property type="nucleotide sequence ID" value="NZ_JACIJK010000004.1"/>
</dbReference>
<feature type="transmembrane region" description="Helical" evidence="2">
    <location>
        <begin position="37"/>
        <end position="54"/>
    </location>
</feature>
<dbReference type="InterPro" id="IPR025291">
    <property type="entry name" value="DUF4153"/>
</dbReference>
<evidence type="ECO:0000256" key="1">
    <source>
        <dbReference type="SAM" id="MobiDB-lite"/>
    </source>
</evidence>
<feature type="transmembrane region" description="Helical" evidence="2">
    <location>
        <begin position="12"/>
        <end position="31"/>
    </location>
</feature>
<reference evidence="3 4" key="1">
    <citation type="submission" date="2020-08" db="EMBL/GenBank/DDBJ databases">
        <title>Genomic Encyclopedia of Type Strains, Phase IV (KMG-IV): sequencing the most valuable type-strain genomes for metagenomic binning, comparative biology and taxonomic classification.</title>
        <authorList>
            <person name="Goeker M."/>
        </authorList>
    </citation>
    <scope>NUCLEOTIDE SEQUENCE [LARGE SCALE GENOMIC DNA]</scope>
    <source>
        <strain evidence="3 4">DSM 100044</strain>
    </source>
</reference>
<keyword evidence="2" id="KW-0472">Membrane</keyword>